<comment type="subcellular location">
    <subcellularLocation>
        <location evidence="1">Membrane</location>
        <topology evidence="1">Multi-pass membrane protein</topology>
    </subcellularLocation>
</comment>
<dbReference type="Pfam" id="PF01794">
    <property type="entry name" value="Ferric_reduct"/>
    <property type="match status" value="1"/>
</dbReference>
<dbReference type="PANTHER" id="PTHR32361">
    <property type="entry name" value="FERRIC/CUPRIC REDUCTASE TRANSMEMBRANE COMPONENT"/>
    <property type="match status" value="1"/>
</dbReference>
<dbReference type="Gene3D" id="3.40.50.80">
    <property type="entry name" value="Nucleotide-binding domain of ferredoxin-NADP reductase (FNR) module"/>
    <property type="match status" value="1"/>
</dbReference>
<feature type="transmembrane region" description="Helical" evidence="9">
    <location>
        <begin position="261"/>
        <end position="280"/>
    </location>
</feature>
<feature type="domain" description="FAD-binding FR-type" evidence="10">
    <location>
        <begin position="310"/>
        <end position="474"/>
    </location>
</feature>
<feature type="transmembrane region" description="Helical" evidence="9">
    <location>
        <begin position="155"/>
        <end position="172"/>
    </location>
</feature>
<dbReference type="GO" id="GO:0000293">
    <property type="term" value="F:ferric-chelate reductase activity"/>
    <property type="evidence" value="ECO:0007669"/>
    <property type="project" value="TreeGrafter"/>
</dbReference>
<dbReference type="SFLD" id="SFLDS00052">
    <property type="entry name" value="Ferric_Reductase_Domain"/>
    <property type="match status" value="1"/>
</dbReference>
<dbReference type="Proteomes" id="UP001174936">
    <property type="component" value="Unassembled WGS sequence"/>
</dbReference>
<comment type="caution">
    <text evidence="11">The sequence shown here is derived from an EMBL/GenBank/DDBJ whole genome shotgun (WGS) entry which is preliminary data.</text>
</comment>
<dbReference type="InterPro" id="IPR017927">
    <property type="entry name" value="FAD-bd_FR_type"/>
</dbReference>
<accession>A0AA39YPB4</accession>
<evidence type="ECO:0000256" key="1">
    <source>
        <dbReference type="ARBA" id="ARBA00004141"/>
    </source>
</evidence>
<dbReference type="SFLD" id="SFLDG01168">
    <property type="entry name" value="Ferric_reductase_subgroup_(FRE"/>
    <property type="match status" value="1"/>
</dbReference>
<keyword evidence="7" id="KW-0325">Glycoprotein</keyword>
<dbReference type="AlphaFoldDB" id="A0AA39YPB4"/>
<dbReference type="Pfam" id="PF08022">
    <property type="entry name" value="FAD_binding_8"/>
    <property type="match status" value="1"/>
</dbReference>
<feature type="compositionally biased region" description="Polar residues" evidence="8">
    <location>
        <begin position="91"/>
        <end position="103"/>
    </location>
</feature>
<dbReference type="InterPro" id="IPR051410">
    <property type="entry name" value="Ferric/Cupric_Reductase"/>
</dbReference>
<gene>
    <name evidence="11" type="ORF">B0T16DRAFT_424858</name>
</gene>
<dbReference type="SUPFAM" id="SSF52343">
    <property type="entry name" value="Ferredoxin reductase-like, C-terminal NADP-linked domain"/>
    <property type="match status" value="1"/>
</dbReference>
<dbReference type="GO" id="GO:0006826">
    <property type="term" value="P:iron ion transport"/>
    <property type="evidence" value="ECO:0007669"/>
    <property type="project" value="TreeGrafter"/>
</dbReference>
<evidence type="ECO:0000256" key="3">
    <source>
        <dbReference type="ARBA" id="ARBA00022692"/>
    </source>
</evidence>
<evidence type="ECO:0000313" key="11">
    <source>
        <dbReference type="EMBL" id="KAK0656233.1"/>
    </source>
</evidence>
<feature type="region of interest" description="Disordered" evidence="8">
    <location>
        <begin position="70"/>
        <end position="105"/>
    </location>
</feature>
<feature type="transmembrane region" description="Helical" evidence="9">
    <location>
        <begin position="292"/>
        <end position="313"/>
    </location>
</feature>
<evidence type="ECO:0000259" key="10">
    <source>
        <dbReference type="PROSITE" id="PS51384"/>
    </source>
</evidence>
<dbReference type="PROSITE" id="PS51384">
    <property type="entry name" value="FAD_FR"/>
    <property type="match status" value="1"/>
</dbReference>
<feature type="transmembrane region" description="Helical" evidence="9">
    <location>
        <begin position="38"/>
        <end position="57"/>
    </location>
</feature>
<evidence type="ECO:0000256" key="4">
    <source>
        <dbReference type="ARBA" id="ARBA00022989"/>
    </source>
</evidence>
<keyword evidence="4 9" id="KW-1133">Transmembrane helix</keyword>
<evidence type="ECO:0000256" key="8">
    <source>
        <dbReference type="SAM" id="MobiDB-lite"/>
    </source>
</evidence>
<keyword evidence="6 9" id="KW-0472">Membrane</keyword>
<dbReference type="InterPro" id="IPR013112">
    <property type="entry name" value="FAD-bd_8"/>
</dbReference>
<dbReference type="InterPro" id="IPR039261">
    <property type="entry name" value="FNR_nucleotide-bd"/>
</dbReference>
<reference evidence="11" key="1">
    <citation type="submission" date="2023-06" db="EMBL/GenBank/DDBJ databases">
        <title>Genome-scale phylogeny and comparative genomics of the fungal order Sordariales.</title>
        <authorList>
            <consortium name="Lawrence Berkeley National Laboratory"/>
            <person name="Hensen N."/>
            <person name="Bonometti L."/>
            <person name="Westerberg I."/>
            <person name="Brannstrom I.O."/>
            <person name="Guillou S."/>
            <person name="Cros-Aarteil S."/>
            <person name="Calhoun S."/>
            <person name="Haridas S."/>
            <person name="Kuo A."/>
            <person name="Mondo S."/>
            <person name="Pangilinan J."/>
            <person name="Riley R."/>
            <person name="Labutti K."/>
            <person name="Andreopoulos B."/>
            <person name="Lipzen A."/>
            <person name="Chen C."/>
            <person name="Yanf M."/>
            <person name="Daum C."/>
            <person name="Ng V."/>
            <person name="Clum A."/>
            <person name="Steindorff A."/>
            <person name="Ohm R."/>
            <person name="Martin F."/>
            <person name="Silar P."/>
            <person name="Natvig D."/>
            <person name="Lalanne C."/>
            <person name="Gautier V."/>
            <person name="Ament-Velasquez S.L."/>
            <person name="Kruys A."/>
            <person name="Hutchinson M.I."/>
            <person name="Powell A.J."/>
            <person name="Barry K."/>
            <person name="Miller A.N."/>
            <person name="Grigoriev I.V."/>
            <person name="Debuchy R."/>
            <person name="Gladieux P."/>
            <person name="Thoren M.H."/>
            <person name="Johannesson H."/>
        </authorList>
    </citation>
    <scope>NUCLEOTIDE SEQUENCE</scope>
    <source>
        <strain evidence="11">SMH2532-1</strain>
    </source>
</reference>
<protein>
    <recommendedName>
        <fullName evidence="10">FAD-binding FR-type domain-containing protein</fullName>
    </recommendedName>
</protein>
<evidence type="ECO:0000256" key="9">
    <source>
        <dbReference type="SAM" id="Phobius"/>
    </source>
</evidence>
<feature type="transmembrane region" description="Helical" evidence="9">
    <location>
        <begin position="228"/>
        <end position="249"/>
    </location>
</feature>
<evidence type="ECO:0000256" key="7">
    <source>
        <dbReference type="ARBA" id="ARBA00023180"/>
    </source>
</evidence>
<feature type="transmembrane region" description="Helical" evidence="9">
    <location>
        <begin position="319"/>
        <end position="336"/>
    </location>
</feature>
<dbReference type="InterPro" id="IPR013130">
    <property type="entry name" value="Fe3_Rdtase_TM_dom"/>
</dbReference>
<keyword evidence="3 9" id="KW-0812">Transmembrane</keyword>
<proteinExistence type="predicted"/>
<sequence>MQSLSLILSRFSLSHYDPEKLEYIRKLILAIFEARRIVASYNLVIVVLILVVASLHWRRKRNDHWKWRQRVERQPSAGDAEASASSSSSSTIQGSLTPPTTSKPLDMERLPLLEAKSPRRAARARISSSVSAWLVRQPPPLPFVNRTLPSNGTSLLVICWLGLNIFIHLFRLPFCWDFFYIFADRAGLVFIVNLPLLYLLGAKNQPLRWLTGYSYEALNIFHRRVGELMCLEAVIHFISMVLWQFVIAPEWIRVLTKTREYWVHPIILCGLGAFVSYELLYFTSLGSFRQRWYELFLATHAFLQAAALVFLYFHYPITRLWVLLSLCIFLVDRFMWRFWLKRSHVTADLSILEDGETYLVSADWGIPPLPPTQSRWWWPTFSKRQSVVYGWEPTDHVFLTVPALGRSFYLQAHPFTIASAAPGTGTELSAGKHAWLSLLVRAHDGFTAELLRYAETHARVPIILDGPYGSTHALEMLRASGCAILVAGGSGIAVTFPLVWALLHQADRQSDEAEDEGSGDIKAVRRQKVRMLWVTHSRSHQSWIPEQQLDELVARGLDLVIPQPTAEAGRPDVCGLVSGWIADGVADGQEVSVVVSGPDGLNMSVRNVCADAIGAGGEVRVAVEKFGW</sequence>
<dbReference type="GO" id="GO:0006879">
    <property type="term" value="P:intracellular iron ion homeostasis"/>
    <property type="evidence" value="ECO:0007669"/>
    <property type="project" value="TreeGrafter"/>
</dbReference>
<dbReference type="GO" id="GO:0005886">
    <property type="term" value="C:plasma membrane"/>
    <property type="evidence" value="ECO:0007669"/>
    <property type="project" value="TreeGrafter"/>
</dbReference>
<keyword evidence="12" id="KW-1185">Reference proteome</keyword>
<dbReference type="CDD" id="cd06186">
    <property type="entry name" value="NOX_Duox_like_FAD_NADP"/>
    <property type="match status" value="1"/>
</dbReference>
<feature type="compositionally biased region" description="Low complexity" evidence="8">
    <location>
        <begin position="76"/>
        <end position="90"/>
    </location>
</feature>
<dbReference type="PANTHER" id="PTHR32361:SF9">
    <property type="entry name" value="FERRIC REDUCTASE TRANSMEMBRANE COMPONENT 3-RELATED"/>
    <property type="match status" value="1"/>
</dbReference>
<feature type="transmembrane region" description="Helical" evidence="9">
    <location>
        <begin position="482"/>
        <end position="503"/>
    </location>
</feature>
<keyword evidence="2" id="KW-0813">Transport</keyword>
<dbReference type="EMBL" id="JAULSV010000001">
    <property type="protein sequence ID" value="KAK0656233.1"/>
    <property type="molecule type" value="Genomic_DNA"/>
</dbReference>
<keyword evidence="5" id="KW-0406">Ion transport</keyword>
<evidence type="ECO:0000313" key="12">
    <source>
        <dbReference type="Proteomes" id="UP001174936"/>
    </source>
</evidence>
<organism evidence="11 12">
    <name type="scientific">Cercophora newfieldiana</name>
    <dbReference type="NCBI Taxonomy" id="92897"/>
    <lineage>
        <taxon>Eukaryota</taxon>
        <taxon>Fungi</taxon>
        <taxon>Dikarya</taxon>
        <taxon>Ascomycota</taxon>
        <taxon>Pezizomycotina</taxon>
        <taxon>Sordariomycetes</taxon>
        <taxon>Sordariomycetidae</taxon>
        <taxon>Sordariales</taxon>
        <taxon>Lasiosphaeriaceae</taxon>
        <taxon>Cercophora</taxon>
    </lineage>
</organism>
<evidence type="ECO:0000256" key="5">
    <source>
        <dbReference type="ARBA" id="ARBA00023065"/>
    </source>
</evidence>
<evidence type="ECO:0000256" key="6">
    <source>
        <dbReference type="ARBA" id="ARBA00023136"/>
    </source>
</evidence>
<dbReference type="GO" id="GO:0015677">
    <property type="term" value="P:copper ion import"/>
    <property type="evidence" value="ECO:0007669"/>
    <property type="project" value="TreeGrafter"/>
</dbReference>
<name>A0AA39YPB4_9PEZI</name>
<evidence type="ECO:0000256" key="2">
    <source>
        <dbReference type="ARBA" id="ARBA00022448"/>
    </source>
</evidence>
<feature type="transmembrane region" description="Helical" evidence="9">
    <location>
        <begin position="178"/>
        <end position="200"/>
    </location>
</feature>